<dbReference type="InterPro" id="IPR002192">
    <property type="entry name" value="PPDK_AMP/ATP-bd"/>
</dbReference>
<feature type="domain" description="Pyruvate phosphate dikinase AMP/ATP-binding" evidence="1">
    <location>
        <begin position="623"/>
        <end position="950"/>
    </location>
</feature>
<dbReference type="PANTHER" id="PTHR43615">
    <property type="entry name" value="PHOSPHOENOLPYRUVATE SYNTHASE-RELATED"/>
    <property type="match status" value="1"/>
</dbReference>
<dbReference type="PANTHER" id="PTHR43615:SF1">
    <property type="entry name" value="PPDK_N DOMAIN-CONTAINING PROTEIN"/>
    <property type="match status" value="1"/>
</dbReference>
<dbReference type="GO" id="GO:0016301">
    <property type="term" value="F:kinase activity"/>
    <property type="evidence" value="ECO:0007669"/>
    <property type="project" value="InterPro"/>
</dbReference>
<evidence type="ECO:0000313" key="2">
    <source>
        <dbReference type="EMBL" id="PQJ82303.1"/>
    </source>
</evidence>
<accession>A0A2S7WXK9</accession>
<dbReference type="InterPro" id="IPR013815">
    <property type="entry name" value="ATP_grasp_subdomain_1"/>
</dbReference>
<comment type="caution">
    <text evidence="2">The sequence shown here is derived from an EMBL/GenBank/DDBJ whole genome shotgun (WGS) entry which is preliminary data.</text>
</comment>
<dbReference type="InterPro" id="IPR051549">
    <property type="entry name" value="PEP_Utilizing_Enz"/>
</dbReference>
<reference evidence="2 3" key="1">
    <citation type="submission" date="2016-12" db="EMBL/GenBank/DDBJ databases">
        <title>Trade-off between light-utilization and light-protection in marine flavobacteria.</title>
        <authorList>
            <person name="Kumagai Y."/>
            <person name="Yoshizawa S."/>
            <person name="Kogure K."/>
            <person name="Iwasaki W."/>
        </authorList>
    </citation>
    <scope>NUCLEOTIDE SEQUENCE [LARGE SCALE GENOMIC DNA]</scope>
    <source>
        <strain evidence="2 3">ATCC 43844</strain>
    </source>
</reference>
<protein>
    <submittedName>
        <fullName evidence="2">Phosphoenolpyruvate synthase</fullName>
    </submittedName>
</protein>
<sequence>MRNYCKVILLFLSFLITNTYSQKKTSEEIATLITSYKADIRGPYERINWFCKDGSRRNSKDPCPDEENGGLQHASFKSSVLKLRETNNLYFTEILAGLNIESFLDEKENFSRLKQYQLSKYLASINNGWILQKAQFYRGAIQSEDEENWGKSFYENILKNEALVNSNFYLIRQSLKDIPHNGDSNLGQLMRSESKILAEVYPSFMEIRIKIHGNPQRTDIGLVKEFLQKNDAKLKTETKKSFDKMLLTMEQFYAPLDFKKLNDIAGKIKSNKKIVTELQNYFSNYKNLDSPKNILIETASILSSIRFTVSQKILASDKLILLDLSNLLETNAIIESENWETETLQETVDKLETLTCAAFGTGLLELWEFNEIENQFNTLKSKQEITVDELNNLLTLGRNIVEWSSSLIKANYYETVIKYTAFEPLAYGFTDDRIRNSIALNLGKTVSKLGEFVTKKSNLKNAVFNLQDVSAMRGLNPGYAFGQLVVIDGNPDDVEVNSNNIYVFLKPPIDLKPVAGIMTVSEGNLVSHVQLLARNLGIPNAALSNDNLKKLKEFNGKKVFYAVSNKGNVILKLEENMTKEEKLLFEKQVRNTNMIEVPIENIRLDVTKVVNMRTVNATDSGRLCGPKAANLGELKQLFPNQVVEGLIIPFGVFKEHMNLPMPNENKTYWQYLTDTFVEATKKRDENKSETEVETFMLKSLEKLHTSILKIELKQSFITDLKSNFKTAFKSDIGKVPVFLRSDTNMEDLKEFTGAGLNLTLFNILEEQKIIEGIKRVWASAYTERSFKWRQKYLLNPENVYPSILIIPSVDVDYSGVLITKGINLGTDTDLTVAVSKGAGGAVDGQSAETRLITANGNILLAPARQSDYNRLPITGGTKKYFTSFDAPILNELNMNDIRVLAKNIREKIGEKSTENDVNQVYDVEFGFKNNKLWLFQIRPFVENKRAKSSEYLNSIAPKTVTNKKINMSEKLN</sequence>
<keyword evidence="3" id="KW-1185">Reference proteome</keyword>
<evidence type="ECO:0000313" key="3">
    <source>
        <dbReference type="Proteomes" id="UP000239068"/>
    </source>
</evidence>
<proteinExistence type="predicted"/>
<dbReference type="EMBL" id="MSCM01000001">
    <property type="protein sequence ID" value="PQJ82303.1"/>
    <property type="molecule type" value="Genomic_DNA"/>
</dbReference>
<organism evidence="2 3">
    <name type="scientific">Polaribacter glomeratus</name>
    <dbReference type="NCBI Taxonomy" id="102"/>
    <lineage>
        <taxon>Bacteria</taxon>
        <taxon>Pseudomonadati</taxon>
        <taxon>Bacteroidota</taxon>
        <taxon>Flavobacteriia</taxon>
        <taxon>Flavobacteriales</taxon>
        <taxon>Flavobacteriaceae</taxon>
    </lineage>
</organism>
<dbReference type="RefSeq" id="WP_105020874.1">
    <property type="nucleotide sequence ID" value="NZ_MSCM01000001.1"/>
</dbReference>
<dbReference type="Proteomes" id="UP000239068">
    <property type="component" value="Unassembled WGS sequence"/>
</dbReference>
<evidence type="ECO:0000259" key="1">
    <source>
        <dbReference type="Pfam" id="PF01326"/>
    </source>
</evidence>
<dbReference type="Pfam" id="PF01326">
    <property type="entry name" value="PPDK_N"/>
    <property type="match status" value="1"/>
</dbReference>
<keyword evidence="2" id="KW-0670">Pyruvate</keyword>
<dbReference type="AlphaFoldDB" id="A0A2S7WXK9"/>
<dbReference type="OrthoDB" id="1108665at2"/>
<name>A0A2S7WXK9_9FLAO</name>
<gene>
    <name evidence="2" type="ORF">BTO16_06805</name>
</gene>
<dbReference type="SUPFAM" id="SSF56059">
    <property type="entry name" value="Glutathione synthetase ATP-binding domain-like"/>
    <property type="match status" value="1"/>
</dbReference>
<dbReference type="Gene3D" id="3.30.1490.20">
    <property type="entry name" value="ATP-grasp fold, A domain"/>
    <property type="match status" value="1"/>
</dbReference>
<dbReference type="GO" id="GO:0005524">
    <property type="term" value="F:ATP binding"/>
    <property type="evidence" value="ECO:0007669"/>
    <property type="project" value="InterPro"/>
</dbReference>